<dbReference type="WBParaSite" id="ASIM_0000355201-mRNA-1">
    <property type="protein sequence ID" value="ASIM_0000355201-mRNA-1"/>
    <property type="gene ID" value="ASIM_0000355201"/>
</dbReference>
<sequence length="232" mass="25676">MMRSLDEICARLHQKNSQLLQQQQQNTTLIATVNNPQIQLTVDTGNQSTFINDAELSVINYEKLSDCSLADTNNISKVNDAGDDRKKVDIKLNSNNTDSNVNLNGNANQQTNKDDGSNSVIYFKEYDPHKNRFKSAVRYSPIINADILQSPLRLITPIDPINSDNDYDQPIFSSNFGSTSDGYKKSKSRLTPVVNSSKAMKGTTVENIGTNVNLSSSLLMAMSPTYSKSSKK</sequence>
<feature type="region of interest" description="Disordered" evidence="1">
    <location>
        <begin position="93"/>
        <end position="117"/>
    </location>
</feature>
<dbReference type="EMBL" id="UYRR01005221">
    <property type="protein sequence ID" value="VDK21634.1"/>
    <property type="molecule type" value="Genomic_DNA"/>
</dbReference>
<dbReference type="Proteomes" id="UP000267096">
    <property type="component" value="Unassembled WGS sequence"/>
</dbReference>
<evidence type="ECO:0000256" key="1">
    <source>
        <dbReference type="SAM" id="MobiDB-lite"/>
    </source>
</evidence>
<gene>
    <name evidence="2" type="ORF">ASIM_LOCUS3388</name>
</gene>
<reference evidence="4" key="1">
    <citation type="submission" date="2017-02" db="UniProtKB">
        <authorList>
            <consortium name="WormBaseParasite"/>
        </authorList>
    </citation>
    <scope>IDENTIFICATION</scope>
</reference>
<organism evidence="4">
    <name type="scientific">Anisakis simplex</name>
    <name type="common">Herring worm</name>
    <dbReference type="NCBI Taxonomy" id="6269"/>
    <lineage>
        <taxon>Eukaryota</taxon>
        <taxon>Metazoa</taxon>
        <taxon>Ecdysozoa</taxon>
        <taxon>Nematoda</taxon>
        <taxon>Chromadorea</taxon>
        <taxon>Rhabditida</taxon>
        <taxon>Spirurina</taxon>
        <taxon>Ascaridomorpha</taxon>
        <taxon>Ascaridoidea</taxon>
        <taxon>Anisakidae</taxon>
        <taxon>Anisakis</taxon>
        <taxon>Anisakis simplex complex</taxon>
    </lineage>
</organism>
<accession>A0A0M3J7K4</accession>
<protein>
    <submittedName>
        <fullName evidence="4">Serine/threonine-protein kinase DDB_G0282963</fullName>
    </submittedName>
</protein>
<evidence type="ECO:0000313" key="2">
    <source>
        <dbReference type="EMBL" id="VDK21634.1"/>
    </source>
</evidence>
<evidence type="ECO:0000313" key="3">
    <source>
        <dbReference type="Proteomes" id="UP000267096"/>
    </source>
</evidence>
<evidence type="ECO:0000313" key="4">
    <source>
        <dbReference type="WBParaSite" id="ASIM_0000355201-mRNA-1"/>
    </source>
</evidence>
<reference evidence="2 3" key="2">
    <citation type="submission" date="2018-11" db="EMBL/GenBank/DDBJ databases">
        <authorList>
            <consortium name="Pathogen Informatics"/>
        </authorList>
    </citation>
    <scope>NUCLEOTIDE SEQUENCE [LARGE SCALE GENOMIC DNA]</scope>
</reference>
<proteinExistence type="predicted"/>
<name>A0A0M3J7K4_ANISI</name>
<dbReference type="AlphaFoldDB" id="A0A0M3J7K4"/>
<keyword evidence="3" id="KW-1185">Reference proteome</keyword>
<feature type="compositionally biased region" description="Low complexity" evidence="1">
    <location>
        <begin position="93"/>
        <end position="106"/>
    </location>
</feature>